<keyword evidence="2" id="KW-0472">Membrane</keyword>
<accession>A0A3M6T8P9</accession>
<sequence length="205" mass="23534">MHNVVWDCAGILPYRLSKFVQEVANNEGKVYPTRTLYGIICGIRRHLEETVRSEEQRSNYGILFISIMVKCLACVVVNIGRFKMYVKLSMEVLMTLSTDLQKHPFFKQYEPRKVRHICHERGQEYDRCLLSAVLSINSPVRINTLNSISPNLCEAAEIKRKTAHCLGVTCVSKLFKSGVEEKRIRERTGHKSNALFAHEETSDDD</sequence>
<evidence type="ECO:0000313" key="3">
    <source>
        <dbReference type="EMBL" id="RMX37777.1"/>
    </source>
</evidence>
<dbReference type="EMBL" id="RCHS01004086">
    <property type="protein sequence ID" value="RMX37777.1"/>
    <property type="molecule type" value="Genomic_DNA"/>
</dbReference>
<dbReference type="SUPFAM" id="SSF56349">
    <property type="entry name" value="DNA breaking-rejoining enzymes"/>
    <property type="match status" value="1"/>
</dbReference>
<name>A0A3M6T8P9_POCDA</name>
<dbReference type="Gene3D" id="1.10.443.10">
    <property type="entry name" value="Intergrase catalytic core"/>
    <property type="match status" value="1"/>
</dbReference>
<dbReference type="AlphaFoldDB" id="A0A3M6T8P9"/>
<keyword evidence="2" id="KW-1133">Transmembrane helix</keyword>
<evidence type="ECO:0000256" key="1">
    <source>
        <dbReference type="ARBA" id="ARBA00023172"/>
    </source>
</evidence>
<dbReference type="GO" id="GO:0015074">
    <property type="term" value="P:DNA integration"/>
    <property type="evidence" value="ECO:0007669"/>
    <property type="project" value="InterPro"/>
</dbReference>
<dbReference type="InterPro" id="IPR013762">
    <property type="entry name" value="Integrase-like_cat_sf"/>
</dbReference>
<evidence type="ECO:0000313" key="4">
    <source>
        <dbReference type="Proteomes" id="UP000275408"/>
    </source>
</evidence>
<proteinExistence type="predicted"/>
<keyword evidence="1" id="KW-0233">DNA recombination</keyword>
<comment type="caution">
    <text evidence="3">The sequence shown here is derived from an EMBL/GenBank/DDBJ whole genome shotgun (WGS) entry which is preliminary data.</text>
</comment>
<feature type="transmembrane region" description="Helical" evidence="2">
    <location>
        <begin position="60"/>
        <end position="80"/>
    </location>
</feature>
<dbReference type="GO" id="GO:0003677">
    <property type="term" value="F:DNA binding"/>
    <property type="evidence" value="ECO:0007669"/>
    <property type="project" value="InterPro"/>
</dbReference>
<dbReference type="Proteomes" id="UP000275408">
    <property type="component" value="Unassembled WGS sequence"/>
</dbReference>
<reference evidence="3 4" key="1">
    <citation type="journal article" date="2018" name="Sci. Rep.">
        <title>Comparative analysis of the Pocillopora damicornis genome highlights role of immune system in coral evolution.</title>
        <authorList>
            <person name="Cunning R."/>
            <person name="Bay R.A."/>
            <person name="Gillette P."/>
            <person name="Baker A.C."/>
            <person name="Traylor-Knowles N."/>
        </authorList>
    </citation>
    <scope>NUCLEOTIDE SEQUENCE [LARGE SCALE GENOMIC DNA]</scope>
    <source>
        <strain evidence="3">RSMAS</strain>
        <tissue evidence="3">Whole animal</tissue>
    </source>
</reference>
<keyword evidence="4" id="KW-1185">Reference proteome</keyword>
<dbReference type="GO" id="GO:0006310">
    <property type="term" value="P:DNA recombination"/>
    <property type="evidence" value="ECO:0007669"/>
    <property type="project" value="UniProtKB-KW"/>
</dbReference>
<protein>
    <submittedName>
        <fullName evidence="3">Uncharacterized protein</fullName>
    </submittedName>
</protein>
<dbReference type="InterPro" id="IPR011010">
    <property type="entry name" value="DNA_brk_join_enz"/>
</dbReference>
<organism evidence="3 4">
    <name type="scientific">Pocillopora damicornis</name>
    <name type="common">Cauliflower coral</name>
    <name type="synonym">Millepora damicornis</name>
    <dbReference type="NCBI Taxonomy" id="46731"/>
    <lineage>
        <taxon>Eukaryota</taxon>
        <taxon>Metazoa</taxon>
        <taxon>Cnidaria</taxon>
        <taxon>Anthozoa</taxon>
        <taxon>Hexacorallia</taxon>
        <taxon>Scleractinia</taxon>
        <taxon>Astrocoeniina</taxon>
        <taxon>Pocilloporidae</taxon>
        <taxon>Pocillopora</taxon>
    </lineage>
</organism>
<gene>
    <name evidence="3" type="ORF">pdam_00006551</name>
</gene>
<keyword evidence="2" id="KW-0812">Transmembrane</keyword>
<evidence type="ECO:0000256" key="2">
    <source>
        <dbReference type="SAM" id="Phobius"/>
    </source>
</evidence>